<reference evidence="1" key="2">
    <citation type="submission" date="2020-11" db="EMBL/GenBank/DDBJ databases">
        <authorList>
            <person name="McCartney M.A."/>
            <person name="Auch B."/>
            <person name="Kono T."/>
            <person name="Mallez S."/>
            <person name="Becker A."/>
            <person name="Gohl D.M."/>
            <person name="Silverstein K.A.T."/>
            <person name="Koren S."/>
            <person name="Bechman K.B."/>
            <person name="Herman A."/>
            <person name="Abrahante J.E."/>
            <person name="Garbe J."/>
        </authorList>
    </citation>
    <scope>NUCLEOTIDE SEQUENCE</scope>
    <source>
        <strain evidence="1">Duluth1</strain>
        <tissue evidence="1">Whole animal</tissue>
    </source>
</reference>
<keyword evidence="2" id="KW-1185">Reference proteome</keyword>
<reference evidence="1" key="1">
    <citation type="journal article" date="2019" name="bioRxiv">
        <title>The Genome of the Zebra Mussel, Dreissena polymorpha: A Resource for Invasive Species Research.</title>
        <authorList>
            <person name="McCartney M.A."/>
            <person name="Auch B."/>
            <person name="Kono T."/>
            <person name="Mallez S."/>
            <person name="Zhang Y."/>
            <person name="Obille A."/>
            <person name="Becker A."/>
            <person name="Abrahante J.E."/>
            <person name="Garbe J."/>
            <person name="Badalamenti J.P."/>
            <person name="Herman A."/>
            <person name="Mangelson H."/>
            <person name="Liachko I."/>
            <person name="Sullivan S."/>
            <person name="Sone E.D."/>
            <person name="Koren S."/>
            <person name="Silverstein K.A.T."/>
            <person name="Beckman K.B."/>
            <person name="Gohl D.M."/>
        </authorList>
    </citation>
    <scope>NUCLEOTIDE SEQUENCE</scope>
    <source>
        <strain evidence="1">Duluth1</strain>
        <tissue evidence="1">Whole animal</tissue>
    </source>
</reference>
<gene>
    <name evidence="1" type="ORF">DPMN_175905</name>
</gene>
<dbReference type="Proteomes" id="UP000828390">
    <property type="component" value="Unassembled WGS sequence"/>
</dbReference>
<dbReference type="AlphaFoldDB" id="A0A9D4E849"/>
<name>A0A9D4E849_DREPO</name>
<proteinExistence type="predicted"/>
<comment type="caution">
    <text evidence="1">The sequence shown here is derived from an EMBL/GenBank/DDBJ whole genome shotgun (WGS) entry which is preliminary data.</text>
</comment>
<organism evidence="1 2">
    <name type="scientific">Dreissena polymorpha</name>
    <name type="common">Zebra mussel</name>
    <name type="synonym">Mytilus polymorpha</name>
    <dbReference type="NCBI Taxonomy" id="45954"/>
    <lineage>
        <taxon>Eukaryota</taxon>
        <taxon>Metazoa</taxon>
        <taxon>Spiralia</taxon>
        <taxon>Lophotrochozoa</taxon>
        <taxon>Mollusca</taxon>
        <taxon>Bivalvia</taxon>
        <taxon>Autobranchia</taxon>
        <taxon>Heteroconchia</taxon>
        <taxon>Euheterodonta</taxon>
        <taxon>Imparidentia</taxon>
        <taxon>Neoheterodontei</taxon>
        <taxon>Myida</taxon>
        <taxon>Dreissenoidea</taxon>
        <taxon>Dreissenidae</taxon>
        <taxon>Dreissena</taxon>
    </lineage>
</organism>
<sequence length="53" mass="5658">MTVLDKYPQTSTCPAGVTCTSEGLCSSVSVKVEITAPSLARVRSLLLQLFNLK</sequence>
<evidence type="ECO:0000313" key="1">
    <source>
        <dbReference type="EMBL" id="KAH3774523.1"/>
    </source>
</evidence>
<accession>A0A9D4E849</accession>
<dbReference type="EMBL" id="JAIWYP010000009">
    <property type="protein sequence ID" value="KAH3774523.1"/>
    <property type="molecule type" value="Genomic_DNA"/>
</dbReference>
<protein>
    <submittedName>
        <fullName evidence="1">Uncharacterized protein</fullName>
    </submittedName>
</protein>
<evidence type="ECO:0000313" key="2">
    <source>
        <dbReference type="Proteomes" id="UP000828390"/>
    </source>
</evidence>